<dbReference type="EMBL" id="OY731401">
    <property type="protein sequence ID" value="CAJ1946823.1"/>
    <property type="molecule type" value="Genomic_DNA"/>
</dbReference>
<name>A0AA86SMX6_9FABA</name>
<keyword evidence="2" id="KW-1185">Reference proteome</keyword>
<evidence type="ECO:0000313" key="2">
    <source>
        <dbReference type="Proteomes" id="UP001189624"/>
    </source>
</evidence>
<sequence>MQQQHPKREEACKRETVNHGIVTWAGLKYLWAGFHNTVSSIEEINIHFSLSHAIKTAKQKNPRRKPVALVW</sequence>
<proteinExistence type="predicted"/>
<dbReference type="Gramene" id="rna-AYBTSS11_LOCUS12333">
    <property type="protein sequence ID" value="CAJ1946823.1"/>
    <property type="gene ID" value="gene-AYBTSS11_LOCUS12333"/>
</dbReference>
<accession>A0AA86SMX6</accession>
<reference evidence="1" key="1">
    <citation type="submission" date="2023-10" db="EMBL/GenBank/DDBJ databases">
        <authorList>
            <person name="Domelevo Entfellner J.-B."/>
        </authorList>
    </citation>
    <scope>NUCLEOTIDE SEQUENCE</scope>
</reference>
<organism evidence="1 2">
    <name type="scientific">Sphenostylis stenocarpa</name>
    <dbReference type="NCBI Taxonomy" id="92480"/>
    <lineage>
        <taxon>Eukaryota</taxon>
        <taxon>Viridiplantae</taxon>
        <taxon>Streptophyta</taxon>
        <taxon>Embryophyta</taxon>
        <taxon>Tracheophyta</taxon>
        <taxon>Spermatophyta</taxon>
        <taxon>Magnoliopsida</taxon>
        <taxon>eudicotyledons</taxon>
        <taxon>Gunneridae</taxon>
        <taxon>Pentapetalae</taxon>
        <taxon>rosids</taxon>
        <taxon>fabids</taxon>
        <taxon>Fabales</taxon>
        <taxon>Fabaceae</taxon>
        <taxon>Papilionoideae</taxon>
        <taxon>50 kb inversion clade</taxon>
        <taxon>NPAAA clade</taxon>
        <taxon>indigoferoid/millettioid clade</taxon>
        <taxon>Phaseoleae</taxon>
        <taxon>Sphenostylis</taxon>
    </lineage>
</organism>
<protein>
    <submittedName>
        <fullName evidence="1">Uncharacterized protein</fullName>
    </submittedName>
</protein>
<dbReference type="Proteomes" id="UP001189624">
    <property type="component" value="Chromosome 4"/>
</dbReference>
<evidence type="ECO:0000313" key="1">
    <source>
        <dbReference type="EMBL" id="CAJ1946823.1"/>
    </source>
</evidence>
<gene>
    <name evidence="1" type="ORF">AYBTSS11_LOCUS12333</name>
</gene>
<dbReference type="AlphaFoldDB" id="A0AA86SMX6"/>